<evidence type="ECO:0000256" key="5">
    <source>
        <dbReference type="RuleBase" id="RU003693"/>
    </source>
</evidence>
<comment type="caution">
    <text evidence="7">The sequence shown here is derived from an EMBL/GenBank/DDBJ whole genome shotgun (WGS) entry which is preliminary data.</text>
</comment>
<comment type="cofactor">
    <cofactor evidence="1 5">
        <name>pyridoxal 5'-phosphate</name>
        <dbReference type="ChEBI" id="CHEBI:597326"/>
    </cofactor>
</comment>
<evidence type="ECO:0000256" key="1">
    <source>
        <dbReference type="ARBA" id="ARBA00001933"/>
    </source>
</evidence>
<dbReference type="AlphaFoldDB" id="A0A4R1QG08"/>
<comment type="similarity">
    <text evidence="5">Belongs to the class-II pyridoxal-phosphate-dependent aminotransferase family.</text>
</comment>
<name>A0A4R1QG08_9BACL</name>
<evidence type="ECO:0000256" key="3">
    <source>
        <dbReference type="ARBA" id="ARBA00022679"/>
    </source>
</evidence>
<dbReference type="InterPro" id="IPR050087">
    <property type="entry name" value="AON_synthase_class-II"/>
</dbReference>
<dbReference type="InterPro" id="IPR015422">
    <property type="entry name" value="PyrdxlP-dep_Trfase_small"/>
</dbReference>
<dbReference type="GO" id="GO:0016740">
    <property type="term" value="F:transferase activity"/>
    <property type="evidence" value="ECO:0007669"/>
    <property type="project" value="UniProtKB-KW"/>
</dbReference>
<dbReference type="PROSITE" id="PS00599">
    <property type="entry name" value="AA_TRANSFER_CLASS_2"/>
    <property type="match status" value="1"/>
</dbReference>
<keyword evidence="3" id="KW-0808">Transferase</keyword>
<keyword evidence="8" id="KW-1185">Reference proteome</keyword>
<sequence>MMKTTVRPKYDVSKFTNWKDEGVYPFLPTIEQTSNNYITITDKGKMLMFGSCDYLGLSQNEYVKERSIEAIREFGTNTLGAQIFCGYTKIHNALEKKLASMFNKSSSILFPSGMAANLGVLSVIATSEDVIINDRLNHISIFMGSHLSGAQLRSFPHNDLRKLESILKQSMDKRKRIIVVDGLFSADGDYAPLDKICELSKIYNTMIVVDEAHSFGVVGPNGLGVAEHFDVLDQIDVIVGTMSKAIGSVGGFAITKEEIAEEIRHYAPSYTSSRGSVPAVAAASLASLEFIEQHGKKLRERLWNNTEYLINTLREEGFNILDTCSPIVPVIIGDEDKTVKVANWLMENGLFVATMIPPAVPVNQGRLRIGVTSSHTIEECRRAVKLLKEVRNIYEF</sequence>
<keyword evidence="4 5" id="KW-0663">Pyridoxal phosphate</keyword>
<evidence type="ECO:0000313" key="7">
    <source>
        <dbReference type="EMBL" id="TCL43367.1"/>
    </source>
</evidence>
<dbReference type="EMBL" id="SLUL01000029">
    <property type="protein sequence ID" value="TCL43367.1"/>
    <property type="molecule type" value="Genomic_DNA"/>
</dbReference>
<dbReference type="Gene3D" id="3.90.1150.10">
    <property type="entry name" value="Aspartate Aminotransferase, domain 1"/>
    <property type="match status" value="1"/>
</dbReference>
<dbReference type="InterPro" id="IPR015421">
    <property type="entry name" value="PyrdxlP-dep_Trfase_major"/>
</dbReference>
<accession>A0A4R1QG08</accession>
<dbReference type="Pfam" id="PF00155">
    <property type="entry name" value="Aminotran_1_2"/>
    <property type="match status" value="1"/>
</dbReference>
<evidence type="ECO:0000259" key="6">
    <source>
        <dbReference type="Pfam" id="PF00155"/>
    </source>
</evidence>
<gene>
    <name evidence="7" type="ORF">EDD69_1296</name>
</gene>
<organism evidence="7 8">
    <name type="scientific">Thermolongibacillus altinsuensis</name>
    <dbReference type="NCBI Taxonomy" id="575256"/>
    <lineage>
        <taxon>Bacteria</taxon>
        <taxon>Bacillati</taxon>
        <taxon>Bacillota</taxon>
        <taxon>Bacilli</taxon>
        <taxon>Bacillales</taxon>
        <taxon>Anoxybacillaceae</taxon>
        <taxon>Thermolongibacillus</taxon>
    </lineage>
</organism>
<dbReference type="RefSeq" id="WP_243643135.1">
    <property type="nucleotide sequence ID" value="NZ_SLUL01000029.1"/>
</dbReference>
<evidence type="ECO:0000313" key="8">
    <source>
        <dbReference type="Proteomes" id="UP000295658"/>
    </source>
</evidence>
<comment type="subunit">
    <text evidence="2">Homodimer.</text>
</comment>
<reference evidence="7 8" key="1">
    <citation type="submission" date="2019-03" db="EMBL/GenBank/DDBJ databases">
        <title>Genomic Encyclopedia of Type Strains, Phase IV (KMG-IV): sequencing the most valuable type-strain genomes for metagenomic binning, comparative biology and taxonomic classification.</title>
        <authorList>
            <person name="Goeker M."/>
        </authorList>
    </citation>
    <scope>NUCLEOTIDE SEQUENCE [LARGE SCALE GENOMIC DNA]</scope>
    <source>
        <strain evidence="7 8">DSM 24979</strain>
    </source>
</reference>
<dbReference type="GO" id="GO:0030170">
    <property type="term" value="F:pyridoxal phosphate binding"/>
    <property type="evidence" value="ECO:0007669"/>
    <property type="project" value="InterPro"/>
</dbReference>
<dbReference type="Gene3D" id="3.40.640.10">
    <property type="entry name" value="Type I PLP-dependent aspartate aminotransferase-like (Major domain)"/>
    <property type="match status" value="1"/>
</dbReference>
<dbReference type="InterPro" id="IPR001917">
    <property type="entry name" value="Aminotrans_II_pyridoxalP_BS"/>
</dbReference>
<dbReference type="SUPFAM" id="SSF53383">
    <property type="entry name" value="PLP-dependent transferases"/>
    <property type="match status" value="1"/>
</dbReference>
<protein>
    <submittedName>
        <fullName evidence="7">8-amino-7-oxononanoate synthase</fullName>
    </submittedName>
</protein>
<dbReference type="InterPro" id="IPR015424">
    <property type="entry name" value="PyrdxlP-dep_Trfase"/>
</dbReference>
<dbReference type="PANTHER" id="PTHR13693">
    <property type="entry name" value="CLASS II AMINOTRANSFERASE/8-AMINO-7-OXONONANOATE SYNTHASE"/>
    <property type="match status" value="1"/>
</dbReference>
<proteinExistence type="inferred from homology"/>
<dbReference type="InterPro" id="IPR004839">
    <property type="entry name" value="Aminotransferase_I/II_large"/>
</dbReference>
<feature type="domain" description="Aminotransferase class I/classII large" evidence="6">
    <location>
        <begin position="50"/>
        <end position="385"/>
    </location>
</feature>
<evidence type="ECO:0000256" key="2">
    <source>
        <dbReference type="ARBA" id="ARBA00011738"/>
    </source>
</evidence>
<dbReference type="Proteomes" id="UP000295658">
    <property type="component" value="Unassembled WGS sequence"/>
</dbReference>
<evidence type="ECO:0000256" key="4">
    <source>
        <dbReference type="ARBA" id="ARBA00022898"/>
    </source>
</evidence>